<comment type="caution">
    <text evidence="1">The sequence shown here is derived from an EMBL/GenBank/DDBJ whole genome shotgun (WGS) entry which is preliminary data.</text>
</comment>
<protein>
    <submittedName>
        <fullName evidence="1">Uncharacterized protein</fullName>
    </submittedName>
</protein>
<gene>
    <name evidence="1" type="ORF">CLV88_11146</name>
</gene>
<accession>A0A2P8F996</accession>
<dbReference type="EMBL" id="PYGJ01000011">
    <property type="protein sequence ID" value="PSL18301.1"/>
    <property type="molecule type" value="Genomic_DNA"/>
</dbReference>
<keyword evidence="2" id="KW-1185">Reference proteome</keyword>
<evidence type="ECO:0000313" key="2">
    <source>
        <dbReference type="Proteomes" id="UP000240418"/>
    </source>
</evidence>
<evidence type="ECO:0000313" key="1">
    <source>
        <dbReference type="EMBL" id="PSL18301.1"/>
    </source>
</evidence>
<proteinExistence type="predicted"/>
<name>A0A2P8F996_9RHOB</name>
<reference evidence="1 2" key="1">
    <citation type="submission" date="2018-03" db="EMBL/GenBank/DDBJ databases">
        <title>Genomic Encyclopedia of Archaeal and Bacterial Type Strains, Phase II (KMG-II): from individual species to whole genera.</title>
        <authorList>
            <person name="Goeker M."/>
        </authorList>
    </citation>
    <scope>NUCLEOTIDE SEQUENCE [LARGE SCALE GENOMIC DNA]</scope>
    <source>
        <strain evidence="1 2">DSM 100673</strain>
    </source>
</reference>
<organism evidence="1 2">
    <name type="scientific">Shimia abyssi</name>
    <dbReference type="NCBI Taxonomy" id="1662395"/>
    <lineage>
        <taxon>Bacteria</taxon>
        <taxon>Pseudomonadati</taxon>
        <taxon>Pseudomonadota</taxon>
        <taxon>Alphaproteobacteria</taxon>
        <taxon>Rhodobacterales</taxon>
        <taxon>Roseobacteraceae</taxon>
    </lineage>
</organism>
<dbReference type="AlphaFoldDB" id="A0A2P8F996"/>
<sequence>MPTTTAWNSNQVINGVTDIHKAFQEHHSDNLAGAFKAMVTNLGLEIPTSKGLLEEKTNAHSIRWNVFMGDSVGGGRNERTALSKAIKELPVLAADFRKLGVVDVFRLTVKVI</sequence>
<dbReference type="RefSeq" id="WP_106609327.1">
    <property type="nucleotide sequence ID" value="NZ_PYGJ01000011.1"/>
</dbReference>
<dbReference type="Proteomes" id="UP000240418">
    <property type="component" value="Unassembled WGS sequence"/>
</dbReference>